<evidence type="ECO:0000259" key="1">
    <source>
        <dbReference type="Pfam" id="PF13439"/>
    </source>
</evidence>
<dbReference type="PANTHER" id="PTHR12526">
    <property type="entry name" value="GLYCOSYLTRANSFERASE"/>
    <property type="match status" value="1"/>
</dbReference>
<evidence type="ECO:0000313" key="2">
    <source>
        <dbReference type="EMBL" id="TGO02909.1"/>
    </source>
</evidence>
<comment type="caution">
    <text evidence="2">The sequence shown here is derived from an EMBL/GenBank/DDBJ whole genome shotgun (WGS) entry which is preliminary data.</text>
</comment>
<dbReference type="Proteomes" id="UP000030428">
    <property type="component" value="Unassembled WGS sequence"/>
</dbReference>
<dbReference type="Pfam" id="PF13692">
    <property type="entry name" value="Glyco_trans_1_4"/>
    <property type="match status" value="1"/>
</dbReference>
<sequence>MRVLHIITNLTMGGAEMMLYKLLQTTNRDRFEFVVISLSGEGTFGELFKKAGVSLHSLGMKAGKPSVKAVWRLRHLIRSIKPDLIQGWLPHGNIAASLSRVFLGKQVPILWNIRHALYNVQHYKKSTVKIIKIGAMPSKRTAKIIYNSRISAQQHQAIGYAANKTVIIPNGFDTQQFQPSQAAREKLRNTLQIPENTFLIGLIARYHPDKDHANFFKAAARLTKAHENVQFVLAGRDVELSNPVIAELVQQQKLAGRVHLLGDRRDISDLTAALDIATSSSYTESFPNTVGEAMACGVPCVVTDVGDSAWLVSETGKVVPPRDSEALAQAWMTLMGTEQRKHLGEAARQRVMDNFSLTTITRQYEQLYEQTIRLIT</sequence>
<dbReference type="GO" id="GO:0016757">
    <property type="term" value="F:glycosyltransferase activity"/>
    <property type="evidence" value="ECO:0007669"/>
    <property type="project" value="UniProtKB-ARBA"/>
</dbReference>
<organism evidence="2 3">
    <name type="scientific">Candidatus Thiomargarita nelsonii</name>
    <dbReference type="NCBI Taxonomy" id="1003181"/>
    <lineage>
        <taxon>Bacteria</taxon>
        <taxon>Pseudomonadati</taxon>
        <taxon>Pseudomonadota</taxon>
        <taxon>Gammaproteobacteria</taxon>
        <taxon>Thiotrichales</taxon>
        <taxon>Thiotrichaceae</taxon>
        <taxon>Thiomargarita</taxon>
    </lineage>
</organism>
<protein>
    <recommendedName>
        <fullName evidence="1">Glycosyltransferase subfamily 4-like N-terminal domain-containing protein</fullName>
    </recommendedName>
</protein>
<feature type="domain" description="Glycosyltransferase subfamily 4-like N-terminal" evidence="1">
    <location>
        <begin position="12"/>
        <end position="175"/>
    </location>
</feature>
<gene>
    <name evidence="2" type="ORF">PN36_16425</name>
</gene>
<dbReference type="SUPFAM" id="SSF53756">
    <property type="entry name" value="UDP-Glycosyltransferase/glycogen phosphorylase"/>
    <property type="match status" value="1"/>
</dbReference>
<reference evidence="2 3" key="1">
    <citation type="journal article" date="2016" name="Front. Microbiol.">
        <title>Single-Cell (Meta-)Genomics of a Dimorphic Candidatus Thiomargarita nelsonii Reveals Genomic Plasticity.</title>
        <authorList>
            <person name="Flood B.E."/>
            <person name="Fliss P."/>
            <person name="Jones D.S."/>
            <person name="Dick G.J."/>
            <person name="Jain S."/>
            <person name="Kaster A.K."/>
            <person name="Winkel M."/>
            <person name="Mussmann M."/>
            <person name="Bailey J."/>
        </authorList>
    </citation>
    <scope>NUCLEOTIDE SEQUENCE [LARGE SCALE GENOMIC DNA]</scope>
    <source>
        <strain evidence="2">Hydrate Ridge</strain>
    </source>
</reference>
<dbReference type="CDD" id="cd03807">
    <property type="entry name" value="GT4_WbnK-like"/>
    <property type="match status" value="1"/>
</dbReference>
<proteinExistence type="predicted"/>
<dbReference type="Gene3D" id="3.40.50.2000">
    <property type="entry name" value="Glycogen Phosphorylase B"/>
    <property type="match status" value="2"/>
</dbReference>
<evidence type="ECO:0000313" key="3">
    <source>
        <dbReference type="Proteomes" id="UP000030428"/>
    </source>
</evidence>
<accession>A0A4E0QNL0</accession>
<dbReference type="Pfam" id="PF13439">
    <property type="entry name" value="Glyco_transf_4"/>
    <property type="match status" value="1"/>
</dbReference>
<keyword evidence="3" id="KW-1185">Reference proteome</keyword>
<name>A0A4E0QNL0_9GAMM</name>
<dbReference type="InterPro" id="IPR028098">
    <property type="entry name" value="Glyco_trans_4-like_N"/>
</dbReference>
<dbReference type="EMBL" id="JSZA02000061">
    <property type="protein sequence ID" value="TGO02909.1"/>
    <property type="molecule type" value="Genomic_DNA"/>
</dbReference>
<dbReference type="AlphaFoldDB" id="A0A4E0QNL0"/>